<dbReference type="Gene3D" id="3.40.190.290">
    <property type="match status" value="1"/>
</dbReference>
<sequence>MRVYPATGQKSVKNPFLQRDDYLLVLPENHPLCENGAVPLARICDYPFLLLEKGNNNEITHIFGQYDLKLRVRYTLWDDYAVMAMVEKGLGISLLPRLILQNIPYRIRTTETIPRTSRDIGLAFRDSPTLSRATGKFIEFLQQHTPEIFSLK</sequence>
<comment type="caution">
    <text evidence="2">The sequence shown here is derived from an EMBL/GenBank/DDBJ whole genome shotgun (WGS) entry which is preliminary data.</text>
</comment>
<gene>
    <name evidence="2" type="ORF">ACFP73_16150</name>
</gene>
<dbReference type="PANTHER" id="PTHR30419:SF28">
    <property type="entry name" value="HTH-TYPE TRANSCRIPTIONAL REGULATOR BSDA"/>
    <property type="match status" value="1"/>
</dbReference>
<dbReference type="SUPFAM" id="SSF53850">
    <property type="entry name" value="Periplasmic binding protein-like II"/>
    <property type="match status" value="1"/>
</dbReference>
<keyword evidence="3" id="KW-1185">Reference proteome</keyword>
<feature type="domain" description="LysR substrate-binding" evidence="1">
    <location>
        <begin position="17"/>
        <end position="144"/>
    </location>
</feature>
<accession>A0ABW1VRE8</accession>
<dbReference type="PANTHER" id="PTHR30419">
    <property type="entry name" value="HTH-TYPE TRANSCRIPTIONAL REGULATOR YBHD"/>
    <property type="match status" value="1"/>
</dbReference>
<dbReference type="Proteomes" id="UP001596215">
    <property type="component" value="Unassembled WGS sequence"/>
</dbReference>
<dbReference type="Pfam" id="PF03466">
    <property type="entry name" value="LysR_substrate"/>
    <property type="match status" value="1"/>
</dbReference>
<dbReference type="EMBL" id="JBHSUC010000037">
    <property type="protein sequence ID" value="MFC6363592.1"/>
    <property type="molecule type" value="Genomic_DNA"/>
</dbReference>
<proteinExistence type="predicted"/>
<evidence type="ECO:0000313" key="3">
    <source>
        <dbReference type="Proteomes" id="UP001596215"/>
    </source>
</evidence>
<protein>
    <submittedName>
        <fullName evidence="2">LysR family transcriptional regulator substrate-binding protein</fullName>
    </submittedName>
</protein>
<dbReference type="InterPro" id="IPR005119">
    <property type="entry name" value="LysR_subst-bd"/>
</dbReference>
<organism evidence="2 3">
    <name type="scientific">Tatumella punctata</name>
    <dbReference type="NCBI Taxonomy" id="399969"/>
    <lineage>
        <taxon>Bacteria</taxon>
        <taxon>Pseudomonadati</taxon>
        <taxon>Pseudomonadota</taxon>
        <taxon>Gammaproteobacteria</taxon>
        <taxon>Enterobacterales</taxon>
        <taxon>Erwiniaceae</taxon>
        <taxon>Tatumella</taxon>
    </lineage>
</organism>
<reference evidence="3" key="1">
    <citation type="journal article" date="2019" name="Int. J. Syst. Evol. Microbiol.">
        <title>The Global Catalogue of Microorganisms (GCM) 10K type strain sequencing project: providing services to taxonomists for standard genome sequencing and annotation.</title>
        <authorList>
            <consortium name="The Broad Institute Genomics Platform"/>
            <consortium name="The Broad Institute Genome Sequencing Center for Infectious Disease"/>
            <person name="Wu L."/>
            <person name="Ma J."/>
        </authorList>
    </citation>
    <scope>NUCLEOTIDE SEQUENCE [LARGE SCALE GENOMIC DNA]</scope>
    <source>
        <strain evidence="3">CGMCC 4.1530</strain>
    </source>
</reference>
<dbReference type="InterPro" id="IPR050950">
    <property type="entry name" value="HTH-type_LysR_regulators"/>
</dbReference>
<dbReference type="CDD" id="cd05466">
    <property type="entry name" value="PBP2_LTTR_substrate"/>
    <property type="match status" value="1"/>
</dbReference>
<evidence type="ECO:0000259" key="1">
    <source>
        <dbReference type="Pfam" id="PF03466"/>
    </source>
</evidence>
<name>A0ABW1VRE8_9GAMM</name>
<evidence type="ECO:0000313" key="2">
    <source>
        <dbReference type="EMBL" id="MFC6363592.1"/>
    </source>
</evidence>
<dbReference type="RefSeq" id="WP_343876871.1">
    <property type="nucleotide sequence ID" value="NZ_BAAAFW010000046.1"/>
</dbReference>